<accession>C3ZR65</accession>
<feature type="region of interest" description="Disordered" evidence="1">
    <location>
        <begin position="440"/>
        <end position="466"/>
    </location>
</feature>
<evidence type="ECO:0000313" key="2">
    <source>
        <dbReference type="EMBL" id="EEN44938.1"/>
    </source>
</evidence>
<sequence length="1168" mass="124832">MGKVVKSAFSDCPSMGKGVKSAIPDSPSMGKGVKSAISDCPSMGKGVKSAVPDCPSMGKGVKSAIPDSPSMGKGVKSAISDCPSMGKGVKSAISDCPSMGKGVKSAISDCPSMGKGVKSAIPDCPSMGKGVKSAIPDCPSMGKGVKSAISDCPSMGKGVKSAVSDCPSMGKGVKSAVPDCPSMGKGVKSAIPDSPSMGKGVKSAISDCPSMGKGVKSAISDCPSMGKGVKSAISDCPSMGKGVKSAIPDCPSMGKGVKSAISDCPSMGKGVKSTISDCPSMGKGVKSTISDCPSMGKGVKSAIPDCPALWGEDPEADKSKPDCSKVNGIKSGDQSPLLELSPRGKDQPNGEGFPGNQEETPLEPAPRRGVEEKEEKKVGWGQVYCWDRCTVGTGEIHFHFLQVGQVGQVRYTFTFHRCNVGTGVLLGQVSWGQVGWGQRGSIEKQSTGSKFPPKKPATPTKQSPRVYASKRMSPNIGQPYSAQAPAAAAGCAGQYHKHIGAPRYANPHYSGYQPPRVPAAGKSQTNKQTNNIGAPRYANPHYSGYQPPVSNKQTNNIGAPRYANPHYSGYQPPRIPAAGKSNKQTNNIGAPRYANPHYSGYQPPESLEIFRPYLQLLSAADFGRLGVDPFLQPQLHERRLRFLIIVLTSPKSLLKGVTQQIRRQIMIVKCKKMAKMVKGRTRETVATTIDGRPPDLTPARPLGSSLPFCFSLANMRIRDSMYSPMVYYYPGYSYSHKPHQQAENCDFPVDQGRVGLTGPVRVTCGVLEGGKVAGKILRYWKIRISSGSLLMLRKCEECWEKKSAVRKHHESEKRTFPAVKKRKKQIAASDRLLLGLRRQDECCKIEKSKPHGFLVRLFETAAGVLLGLPYSSEECSKKWAGQLGGLSGQQLFSKPGLDMALEKCKETPGHLRLSTPLKVHCEDQVVKVKSLEHVYSGGISAAQIPRPMFLHGPCLPPAPAKVAVAAIPVESSSARPICTSVALPPTLLIRTSSTYAHRYGFVDFESPGAAQKAVQALQAQGVLAQMAKVQTTWIQPHPHYVMQPHMGSASMMTTDSGMHMHPGVVPGLANQMNQLSLSGQSYIPGTAGVHNPYVHHYPQPSGVMQTVPVEMMMLMMMMMIVDVDDDVDDDNHVPDDDVDDDDHVPDDDDDDVPDDDDDDDDDDAPLRS</sequence>
<organism>
    <name type="scientific">Branchiostoma floridae</name>
    <name type="common">Florida lancelet</name>
    <name type="synonym">Amphioxus</name>
    <dbReference type="NCBI Taxonomy" id="7739"/>
    <lineage>
        <taxon>Eukaryota</taxon>
        <taxon>Metazoa</taxon>
        <taxon>Chordata</taxon>
        <taxon>Cephalochordata</taxon>
        <taxon>Leptocardii</taxon>
        <taxon>Amphioxiformes</taxon>
        <taxon>Branchiostomatidae</taxon>
        <taxon>Branchiostoma</taxon>
    </lineage>
</organism>
<dbReference type="InParanoid" id="C3ZR65"/>
<feature type="region of interest" description="Disordered" evidence="1">
    <location>
        <begin position="576"/>
        <end position="597"/>
    </location>
</feature>
<evidence type="ECO:0000256" key="1">
    <source>
        <dbReference type="SAM" id="MobiDB-lite"/>
    </source>
</evidence>
<dbReference type="EMBL" id="GG666664">
    <property type="protein sequence ID" value="EEN44938.1"/>
    <property type="molecule type" value="Genomic_DNA"/>
</dbReference>
<feature type="region of interest" description="Disordered" evidence="1">
    <location>
        <begin position="1126"/>
        <end position="1168"/>
    </location>
</feature>
<protein>
    <recommendedName>
        <fullName evidence="3">RRM domain-containing protein</fullName>
    </recommendedName>
</protein>
<reference evidence="2" key="1">
    <citation type="journal article" date="2008" name="Nature">
        <title>The amphioxus genome and the evolution of the chordate karyotype.</title>
        <authorList>
            <consortium name="US DOE Joint Genome Institute (JGI-PGF)"/>
            <person name="Putnam N.H."/>
            <person name="Butts T."/>
            <person name="Ferrier D.E.K."/>
            <person name="Furlong R.F."/>
            <person name="Hellsten U."/>
            <person name="Kawashima T."/>
            <person name="Robinson-Rechavi M."/>
            <person name="Shoguchi E."/>
            <person name="Terry A."/>
            <person name="Yu J.-K."/>
            <person name="Benito-Gutierrez E.L."/>
            <person name="Dubchak I."/>
            <person name="Garcia-Fernandez J."/>
            <person name="Gibson-Brown J.J."/>
            <person name="Grigoriev I.V."/>
            <person name="Horton A.C."/>
            <person name="de Jong P.J."/>
            <person name="Jurka J."/>
            <person name="Kapitonov V.V."/>
            <person name="Kohara Y."/>
            <person name="Kuroki Y."/>
            <person name="Lindquist E."/>
            <person name="Lucas S."/>
            <person name="Osoegawa K."/>
            <person name="Pennacchio L.A."/>
            <person name="Salamov A.A."/>
            <person name="Satou Y."/>
            <person name="Sauka-Spengler T."/>
            <person name="Schmutz J."/>
            <person name="Shin-I T."/>
            <person name="Toyoda A."/>
            <person name="Bronner-Fraser M."/>
            <person name="Fujiyama A."/>
            <person name="Holland L.Z."/>
            <person name="Holland P.W.H."/>
            <person name="Satoh N."/>
            <person name="Rokhsar D.S."/>
        </authorList>
    </citation>
    <scope>NUCLEOTIDE SEQUENCE [LARGE SCALE GENOMIC DNA]</scope>
    <source>
        <strain evidence="2">S238N-H82</strain>
        <tissue evidence="2">Testes</tissue>
    </source>
</reference>
<feature type="compositionally biased region" description="Basic and acidic residues" evidence="1">
    <location>
        <begin position="365"/>
        <end position="374"/>
    </location>
</feature>
<feature type="compositionally biased region" description="Acidic residues" evidence="1">
    <location>
        <begin position="1136"/>
        <end position="1168"/>
    </location>
</feature>
<name>C3ZR65_BRAFL</name>
<feature type="region of interest" description="Disordered" evidence="1">
    <location>
        <begin position="306"/>
        <end position="374"/>
    </location>
</feature>
<proteinExistence type="predicted"/>
<gene>
    <name evidence="2" type="ORF">BRAFLDRAFT_89116</name>
</gene>
<feature type="region of interest" description="Disordered" evidence="1">
    <location>
        <begin position="184"/>
        <end position="203"/>
    </location>
</feature>
<evidence type="ECO:0008006" key="3">
    <source>
        <dbReference type="Google" id="ProtNLM"/>
    </source>
</evidence>
<dbReference type="AlphaFoldDB" id="C3ZR65"/>
<feature type="region of interest" description="Disordered" evidence="1">
    <location>
        <begin position="58"/>
        <end position="77"/>
    </location>
</feature>